<dbReference type="EMBL" id="BDQF01000083">
    <property type="protein sequence ID" value="GAW84049.1"/>
    <property type="molecule type" value="Genomic_DNA"/>
</dbReference>
<name>A0A1Y1JNL2_PLAGO</name>
<protein>
    <submittedName>
        <fullName evidence="2">Variable surface protein</fullName>
    </submittedName>
</protein>
<dbReference type="RefSeq" id="XP_028546638.1">
    <property type="nucleotide sequence ID" value="XM_028690837.1"/>
</dbReference>
<evidence type="ECO:0000256" key="1">
    <source>
        <dbReference type="SAM" id="Phobius"/>
    </source>
</evidence>
<dbReference type="GeneID" id="39744857"/>
<keyword evidence="1" id="KW-1133">Transmembrane helix</keyword>
<sequence length="397" mass="47956">MAGYEIDLEELDLNEVFPTYAYYYNFVKNNYNSNYRSPYISLNTRLYELYNALNRSMNENNGCCCRISNLDFIDLGRYLYYLKEKFNYDEINVVYGCTYFIYMLIHVLINTGCNKQEVIKSYEDVIQKLKNQKLPPNYKQLDICNHIFDKNNNDIINNIKEREAHDIIDLFRYMVILYQNIIQIHSRYWNYSYRKTYYDTYKKILDNKNVWGKHGVQLVMEEFKKEYERYRTCYDCYNREYILTLPSPDEKKQVILVKQEEPKTRVEETPKQSEIKESPIIIQIEKGRTKQLTLTQIKNGEIEKITLSEAIKLEIEDTSIVSGSSTTFLIFAILIIIFILYKYTPFLSFLKAKIKKLRKRFNRKNKEHVDLMKSFDRMYNDSYDYRYNVAYNAEDYY</sequence>
<reference evidence="3" key="1">
    <citation type="submission" date="2017-04" db="EMBL/GenBank/DDBJ databases">
        <title>Plasmodium gonderi genome.</title>
        <authorList>
            <person name="Arisue N."/>
            <person name="Honma H."/>
            <person name="Kawai S."/>
            <person name="Tougan T."/>
            <person name="Tanabe K."/>
            <person name="Horii T."/>
        </authorList>
    </citation>
    <scope>NUCLEOTIDE SEQUENCE [LARGE SCALE GENOMIC DNA]</scope>
    <source>
        <strain evidence="3">ATCC 30045</strain>
    </source>
</reference>
<feature type="transmembrane region" description="Helical" evidence="1">
    <location>
        <begin position="328"/>
        <end position="350"/>
    </location>
</feature>
<dbReference type="AlphaFoldDB" id="A0A1Y1JNL2"/>
<accession>A0A1Y1JNL2</accession>
<dbReference type="Proteomes" id="UP000195521">
    <property type="component" value="Unassembled WGS sequence"/>
</dbReference>
<gene>
    <name evidence="2" type="ORF">PGO_000795</name>
</gene>
<keyword evidence="3" id="KW-1185">Reference proteome</keyword>
<evidence type="ECO:0000313" key="3">
    <source>
        <dbReference type="Proteomes" id="UP000195521"/>
    </source>
</evidence>
<keyword evidence="1" id="KW-0812">Transmembrane</keyword>
<proteinExistence type="predicted"/>
<comment type="caution">
    <text evidence="2">The sequence shown here is derived from an EMBL/GenBank/DDBJ whole genome shotgun (WGS) entry which is preliminary data.</text>
</comment>
<organism evidence="2 3">
    <name type="scientific">Plasmodium gonderi</name>
    <dbReference type="NCBI Taxonomy" id="77519"/>
    <lineage>
        <taxon>Eukaryota</taxon>
        <taxon>Sar</taxon>
        <taxon>Alveolata</taxon>
        <taxon>Apicomplexa</taxon>
        <taxon>Aconoidasida</taxon>
        <taxon>Haemosporida</taxon>
        <taxon>Plasmodiidae</taxon>
        <taxon>Plasmodium</taxon>
        <taxon>Plasmodium (Plasmodium)</taxon>
    </lineage>
</organism>
<keyword evidence="1" id="KW-0472">Membrane</keyword>
<evidence type="ECO:0000313" key="2">
    <source>
        <dbReference type="EMBL" id="GAW84049.1"/>
    </source>
</evidence>